<accession>A0A938YJG7</accession>
<dbReference type="AlphaFoldDB" id="A0A938YJG7"/>
<keyword evidence="2" id="KW-1133">Transmembrane helix</keyword>
<evidence type="ECO:0000313" key="3">
    <source>
        <dbReference type="EMBL" id="MBM9476259.1"/>
    </source>
</evidence>
<comment type="caution">
    <text evidence="3">The sequence shown here is derived from an EMBL/GenBank/DDBJ whole genome shotgun (WGS) entry which is preliminary data.</text>
</comment>
<evidence type="ECO:0000256" key="1">
    <source>
        <dbReference type="SAM" id="MobiDB-lite"/>
    </source>
</evidence>
<keyword evidence="2" id="KW-0472">Membrane</keyword>
<evidence type="ECO:0000256" key="2">
    <source>
        <dbReference type="SAM" id="Phobius"/>
    </source>
</evidence>
<keyword evidence="2" id="KW-0812">Transmembrane</keyword>
<sequence length="262" mass="25741">MTGSGAALVALLLSSALLVLPDRPRGLVAGRTGRGRSSPRIRGPVGRGLLAAAGVAGAGLLVVPGQWWVVLPLAAAAGGWVARSAGRATPVESAAQRSWLVTHGEVLAACLESGLAMSAALTAAGTVATRGTDPSDLPPPGGPGQSPGGRGGHPAVVLDAVAAMLALGAAADTAWRPADADPRLADLAGAARRSADGGSALARAVREHVTALRGESAAADRRAAGRSGVVITAPLGLCFLPAFLCLGLAPVVLGLFGGLHLF</sequence>
<feature type="transmembrane region" description="Helical" evidence="2">
    <location>
        <begin position="229"/>
        <end position="256"/>
    </location>
</feature>
<feature type="compositionally biased region" description="Gly residues" evidence="1">
    <location>
        <begin position="143"/>
        <end position="152"/>
    </location>
</feature>
<gene>
    <name evidence="3" type="ORF">JL107_07385</name>
</gene>
<feature type="transmembrane region" description="Helical" evidence="2">
    <location>
        <begin position="45"/>
        <end position="63"/>
    </location>
</feature>
<dbReference type="EMBL" id="JAERWL010000006">
    <property type="protein sequence ID" value="MBM9476259.1"/>
    <property type="molecule type" value="Genomic_DNA"/>
</dbReference>
<proteinExistence type="predicted"/>
<reference evidence="3" key="1">
    <citation type="submission" date="2021-01" db="EMBL/GenBank/DDBJ databases">
        <title>KCTC 19127 draft genome.</title>
        <authorList>
            <person name="An D."/>
        </authorList>
    </citation>
    <scope>NUCLEOTIDE SEQUENCE</scope>
    <source>
        <strain evidence="3">KCTC 19127</strain>
    </source>
</reference>
<feature type="region of interest" description="Disordered" evidence="1">
    <location>
        <begin position="128"/>
        <end position="152"/>
    </location>
</feature>
<name>A0A938YJG7_9ACTN</name>
<protein>
    <submittedName>
        <fullName evidence="3">Type II secretion system F family protein</fullName>
    </submittedName>
</protein>
<keyword evidence="4" id="KW-1185">Reference proteome</keyword>
<organism evidence="3 4">
    <name type="scientific">Nakamurella flavida</name>
    <dbReference type="NCBI Taxonomy" id="363630"/>
    <lineage>
        <taxon>Bacteria</taxon>
        <taxon>Bacillati</taxon>
        <taxon>Actinomycetota</taxon>
        <taxon>Actinomycetes</taxon>
        <taxon>Nakamurellales</taxon>
        <taxon>Nakamurellaceae</taxon>
        <taxon>Nakamurella</taxon>
    </lineage>
</organism>
<dbReference type="PANTHER" id="PTHR35007:SF3">
    <property type="entry name" value="POSSIBLE CONSERVED ALANINE RICH MEMBRANE PROTEIN"/>
    <property type="match status" value="1"/>
</dbReference>
<dbReference type="PANTHER" id="PTHR35007">
    <property type="entry name" value="INTEGRAL MEMBRANE PROTEIN-RELATED"/>
    <property type="match status" value="1"/>
</dbReference>
<dbReference type="Proteomes" id="UP000663801">
    <property type="component" value="Unassembled WGS sequence"/>
</dbReference>
<evidence type="ECO:0000313" key="4">
    <source>
        <dbReference type="Proteomes" id="UP000663801"/>
    </source>
</evidence>
<dbReference type="RefSeq" id="WP_205256339.1">
    <property type="nucleotide sequence ID" value="NZ_BAAAPV010000001.1"/>
</dbReference>